<dbReference type="SFLD" id="SFLDS00003">
    <property type="entry name" value="Haloacid_Dehalogenase"/>
    <property type="match status" value="1"/>
</dbReference>
<keyword evidence="4" id="KW-0460">Magnesium</keyword>
<evidence type="ECO:0000313" key="6">
    <source>
        <dbReference type="Proteomes" id="UP000000238"/>
    </source>
</evidence>
<dbReference type="GO" id="GO:0046872">
    <property type="term" value="F:metal ion binding"/>
    <property type="evidence" value="ECO:0007669"/>
    <property type="project" value="UniProtKB-KW"/>
</dbReference>
<dbReference type="HOGENOM" id="CLU_045011_13_2_6"/>
<dbReference type="GO" id="GO:0003824">
    <property type="term" value="F:catalytic activity"/>
    <property type="evidence" value="ECO:0007669"/>
    <property type="project" value="UniProtKB-ARBA"/>
</dbReference>
<dbReference type="InterPro" id="IPR023198">
    <property type="entry name" value="PGP-like_dom2"/>
</dbReference>
<dbReference type="PANTHER" id="PTHR46193">
    <property type="entry name" value="6-PHOSPHOGLUCONATE PHOSPHATASE"/>
    <property type="match status" value="1"/>
</dbReference>
<dbReference type="RefSeq" id="WP_011394800.1">
    <property type="nucleotide sequence ID" value="NC_007645.1"/>
</dbReference>
<dbReference type="InterPro" id="IPR041492">
    <property type="entry name" value="HAD_2"/>
</dbReference>
<evidence type="ECO:0000256" key="2">
    <source>
        <dbReference type="ARBA" id="ARBA00006171"/>
    </source>
</evidence>
<dbReference type="Proteomes" id="UP000000238">
    <property type="component" value="Chromosome"/>
</dbReference>
<dbReference type="EMBL" id="CP000155">
    <property type="protein sequence ID" value="ABC27723.1"/>
    <property type="molecule type" value="Genomic_DNA"/>
</dbReference>
<dbReference type="NCBIfam" id="TIGR01509">
    <property type="entry name" value="HAD-SF-IA-v3"/>
    <property type="match status" value="1"/>
</dbReference>
<comment type="cofactor">
    <cofactor evidence="1">
        <name>Mg(2+)</name>
        <dbReference type="ChEBI" id="CHEBI:18420"/>
    </cofactor>
</comment>
<dbReference type="eggNOG" id="COG0637">
    <property type="taxonomic scope" value="Bacteria"/>
</dbReference>
<dbReference type="STRING" id="349521.HCH_00830"/>
<sequence>MQKYMYDAVIFDCDGVLVDTERLTNEVFMSLLAEQGLHLTHMEMHTHFTGQTTEVNLVTAATLLGRALPEDTHHRLRAGFWEAMHTGLTTVPFVEETLQAIRLPKAMATNALREDMDFKLSQTGLHAYFDHCFCVEDVENPKPAPDIYLRAASALGAAPERCVVVEDSTAGITAAVAAGMTVYAYSADMDAEKQKAAGAALCFHDMRELVHLLSRRP</sequence>
<keyword evidence="3" id="KW-0479">Metal-binding</keyword>
<evidence type="ECO:0000256" key="1">
    <source>
        <dbReference type="ARBA" id="ARBA00001946"/>
    </source>
</evidence>
<evidence type="ECO:0000256" key="4">
    <source>
        <dbReference type="ARBA" id="ARBA00022842"/>
    </source>
</evidence>
<dbReference type="Pfam" id="PF13419">
    <property type="entry name" value="HAD_2"/>
    <property type="match status" value="1"/>
</dbReference>
<protein>
    <submittedName>
        <fullName evidence="5">Predicted phosphatase/phosphohexomutase</fullName>
    </submittedName>
</protein>
<dbReference type="PRINTS" id="PR00413">
    <property type="entry name" value="HADHALOGNASE"/>
</dbReference>
<dbReference type="KEGG" id="hch:HCH_00830"/>
<accession>Q2SNQ1</accession>
<keyword evidence="6" id="KW-1185">Reference proteome</keyword>
<dbReference type="Gene3D" id="3.40.50.1000">
    <property type="entry name" value="HAD superfamily/HAD-like"/>
    <property type="match status" value="1"/>
</dbReference>
<evidence type="ECO:0000313" key="5">
    <source>
        <dbReference type="EMBL" id="ABC27723.1"/>
    </source>
</evidence>
<dbReference type="InterPro" id="IPR036412">
    <property type="entry name" value="HAD-like_sf"/>
</dbReference>
<dbReference type="OrthoDB" id="9800058at2"/>
<dbReference type="SUPFAM" id="SSF56784">
    <property type="entry name" value="HAD-like"/>
    <property type="match status" value="1"/>
</dbReference>
<name>Q2SNQ1_HAHCH</name>
<dbReference type="Gene3D" id="1.10.150.240">
    <property type="entry name" value="Putative phosphatase, domain 2"/>
    <property type="match status" value="1"/>
</dbReference>
<proteinExistence type="inferred from homology"/>
<dbReference type="PANTHER" id="PTHR46193:SF10">
    <property type="entry name" value="6-PHOSPHOGLUCONATE PHOSPHATASE"/>
    <property type="match status" value="1"/>
</dbReference>
<gene>
    <name evidence="5" type="ordered locus">HCH_00830</name>
</gene>
<dbReference type="InterPro" id="IPR006439">
    <property type="entry name" value="HAD-SF_hydro_IA"/>
</dbReference>
<reference evidence="5 6" key="1">
    <citation type="journal article" date="2005" name="Nucleic Acids Res.">
        <title>Genomic blueprint of Hahella chejuensis, a marine microbe producing an algicidal agent.</title>
        <authorList>
            <person name="Jeong H."/>
            <person name="Yim J.H."/>
            <person name="Lee C."/>
            <person name="Choi S.-H."/>
            <person name="Park Y.K."/>
            <person name="Yoon S.H."/>
            <person name="Hur C.-G."/>
            <person name="Kang H.-Y."/>
            <person name="Kim D."/>
            <person name="Lee H.H."/>
            <person name="Park K.H."/>
            <person name="Park S.-H."/>
            <person name="Park H.-S."/>
            <person name="Lee H.K."/>
            <person name="Oh T.K."/>
            <person name="Kim J.F."/>
        </authorList>
    </citation>
    <scope>NUCLEOTIDE SEQUENCE [LARGE SCALE GENOMIC DNA]</scope>
    <source>
        <strain evidence="5 6">KCTC 2396</strain>
    </source>
</reference>
<dbReference type="SFLD" id="SFLDG01129">
    <property type="entry name" value="C1.5:_HAD__Beta-PGM__Phosphata"/>
    <property type="match status" value="1"/>
</dbReference>
<comment type="similarity">
    <text evidence="2">Belongs to the HAD-like hydrolase superfamily. CbbY/CbbZ/Gph/YieH family.</text>
</comment>
<dbReference type="InterPro" id="IPR051600">
    <property type="entry name" value="Beta-PGM-like"/>
</dbReference>
<dbReference type="InterPro" id="IPR023214">
    <property type="entry name" value="HAD_sf"/>
</dbReference>
<organism evidence="5 6">
    <name type="scientific">Hahella chejuensis (strain KCTC 2396)</name>
    <dbReference type="NCBI Taxonomy" id="349521"/>
    <lineage>
        <taxon>Bacteria</taxon>
        <taxon>Pseudomonadati</taxon>
        <taxon>Pseudomonadota</taxon>
        <taxon>Gammaproteobacteria</taxon>
        <taxon>Oceanospirillales</taxon>
        <taxon>Hahellaceae</taxon>
        <taxon>Hahella</taxon>
    </lineage>
</organism>
<evidence type="ECO:0000256" key="3">
    <source>
        <dbReference type="ARBA" id="ARBA00022723"/>
    </source>
</evidence>
<dbReference type="SFLD" id="SFLDG01135">
    <property type="entry name" value="C1.5.6:_HAD__Beta-PGM__Phospha"/>
    <property type="match status" value="1"/>
</dbReference>
<dbReference type="AlphaFoldDB" id="Q2SNQ1"/>